<dbReference type="GO" id="GO:0140359">
    <property type="term" value="F:ABC-type transporter activity"/>
    <property type="evidence" value="ECO:0007669"/>
    <property type="project" value="InterPro"/>
</dbReference>
<evidence type="ECO:0000256" key="2">
    <source>
        <dbReference type="ARBA" id="ARBA00009726"/>
    </source>
</evidence>
<evidence type="ECO:0000313" key="11">
    <source>
        <dbReference type="EMBL" id="CAD7641088.1"/>
    </source>
</evidence>
<reference evidence="11" key="1">
    <citation type="submission" date="2020-11" db="EMBL/GenBank/DDBJ databases">
        <authorList>
            <person name="Tran Van P."/>
        </authorList>
    </citation>
    <scope>NUCLEOTIDE SEQUENCE</scope>
</reference>
<evidence type="ECO:0000256" key="8">
    <source>
        <dbReference type="ARBA" id="ARBA00023136"/>
    </source>
</evidence>
<comment type="similarity">
    <text evidence="2">Belongs to the ABC transporter superfamily. ABCC family. Conjugate transporter (TC 3.A.1.208) subfamily.</text>
</comment>
<dbReference type="AlphaFoldDB" id="A0A7R9LIL0"/>
<evidence type="ECO:0000256" key="3">
    <source>
        <dbReference type="ARBA" id="ARBA00022448"/>
    </source>
</evidence>
<dbReference type="InterPro" id="IPR036640">
    <property type="entry name" value="ABC1_TM_sf"/>
</dbReference>
<dbReference type="InterPro" id="IPR003439">
    <property type="entry name" value="ABC_transporter-like_ATP-bd"/>
</dbReference>
<dbReference type="GO" id="GO:0016887">
    <property type="term" value="F:ATP hydrolysis activity"/>
    <property type="evidence" value="ECO:0007669"/>
    <property type="project" value="InterPro"/>
</dbReference>
<dbReference type="PANTHER" id="PTHR24223:SF456">
    <property type="entry name" value="MULTIDRUG RESISTANCE-ASSOCIATED PROTEIN LETHAL(2)03659"/>
    <property type="match status" value="1"/>
</dbReference>
<dbReference type="EMBL" id="OC915590">
    <property type="protein sequence ID" value="CAD7641088.1"/>
    <property type="molecule type" value="Genomic_DNA"/>
</dbReference>
<dbReference type="PANTHER" id="PTHR24223">
    <property type="entry name" value="ATP-BINDING CASSETTE SUB-FAMILY C"/>
    <property type="match status" value="1"/>
</dbReference>
<keyword evidence="12" id="KW-1185">Reference proteome</keyword>
<keyword evidence="5" id="KW-0547">Nucleotide-binding</keyword>
<feature type="transmembrane region" description="Helical" evidence="9">
    <location>
        <begin position="77"/>
        <end position="98"/>
    </location>
</feature>
<feature type="non-terminal residue" evidence="11">
    <location>
        <position position="241"/>
    </location>
</feature>
<comment type="subcellular location">
    <subcellularLocation>
        <location evidence="1">Membrane</location>
        <topology evidence="1">Multi-pass membrane protein</topology>
    </subcellularLocation>
</comment>
<evidence type="ECO:0000256" key="1">
    <source>
        <dbReference type="ARBA" id="ARBA00004141"/>
    </source>
</evidence>
<dbReference type="Gene3D" id="1.20.1560.10">
    <property type="entry name" value="ABC transporter type 1, transmembrane domain"/>
    <property type="match status" value="1"/>
</dbReference>
<evidence type="ECO:0000259" key="10">
    <source>
        <dbReference type="PROSITE" id="PS50929"/>
    </source>
</evidence>
<keyword evidence="7 9" id="KW-1133">Transmembrane helix</keyword>
<dbReference type="InterPro" id="IPR027417">
    <property type="entry name" value="P-loop_NTPase"/>
</dbReference>
<evidence type="ECO:0000256" key="4">
    <source>
        <dbReference type="ARBA" id="ARBA00022692"/>
    </source>
</evidence>
<dbReference type="Pfam" id="PF00005">
    <property type="entry name" value="ABC_tran"/>
    <property type="match status" value="1"/>
</dbReference>
<organism evidence="11">
    <name type="scientific">Oppiella nova</name>
    <dbReference type="NCBI Taxonomy" id="334625"/>
    <lineage>
        <taxon>Eukaryota</taxon>
        <taxon>Metazoa</taxon>
        <taxon>Ecdysozoa</taxon>
        <taxon>Arthropoda</taxon>
        <taxon>Chelicerata</taxon>
        <taxon>Arachnida</taxon>
        <taxon>Acari</taxon>
        <taxon>Acariformes</taxon>
        <taxon>Sarcoptiformes</taxon>
        <taxon>Oribatida</taxon>
        <taxon>Brachypylina</taxon>
        <taxon>Oppioidea</taxon>
        <taxon>Oppiidae</taxon>
        <taxon>Oppiella</taxon>
    </lineage>
</organism>
<dbReference type="OrthoDB" id="6500128at2759"/>
<dbReference type="Proteomes" id="UP000728032">
    <property type="component" value="Unassembled WGS sequence"/>
</dbReference>
<dbReference type="PROSITE" id="PS50929">
    <property type="entry name" value="ABC_TM1F"/>
    <property type="match status" value="1"/>
</dbReference>
<evidence type="ECO:0000256" key="6">
    <source>
        <dbReference type="ARBA" id="ARBA00022840"/>
    </source>
</evidence>
<sequence>MLDQITTTINGLVTIRALRAENHFLKDFHYFQDNHTTSYVMCISAARAFGFLLEIVYLFYMILVVIMLMIFCDGMGGGTAGLILNTTMGLMVTIQYAVRNAADLENQMTSVERILEYSELESEESPKEADSRLNVSPDWPLEGSIHFQDVCLTYENSTNETLIEINCQIKGGERVGIVGRTGAGKSSLLAVLFRMHRFKGRVTIDGTDITTKHHFTKPFLFVLFIENNILFDVCVENPRLL</sequence>
<keyword evidence="6" id="KW-0067">ATP-binding</keyword>
<dbReference type="SUPFAM" id="SSF52540">
    <property type="entry name" value="P-loop containing nucleoside triphosphate hydrolases"/>
    <property type="match status" value="1"/>
</dbReference>
<dbReference type="Gene3D" id="3.40.50.300">
    <property type="entry name" value="P-loop containing nucleotide triphosphate hydrolases"/>
    <property type="match status" value="1"/>
</dbReference>
<keyword evidence="4 9" id="KW-0812">Transmembrane</keyword>
<evidence type="ECO:0000313" key="12">
    <source>
        <dbReference type="Proteomes" id="UP000728032"/>
    </source>
</evidence>
<dbReference type="InterPro" id="IPR050173">
    <property type="entry name" value="ABC_transporter_C-like"/>
</dbReference>
<dbReference type="InterPro" id="IPR011527">
    <property type="entry name" value="ABC1_TM_dom"/>
</dbReference>
<evidence type="ECO:0000256" key="5">
    <source>
        <dbReference type="ARBA" id="ARBA00022741"/>
    </source>
</evidence>
<name>A0A7R9LIL0_9ACAR</name>
<dbReference type="GO" id="GO:0005524">
    <property type="term" value="F:ATP binding"/>
    <property type="evidence" value="ECO:0007669"/>
    <property type="project" value="UniProtKB-KW"/>
</dbReference>
<proteinExistence type="inferred from homology"/>
<accession>A0A7R9LIL0</accession>
<dbReference type="SUPFAM" id="SSF90123">
    <property type="entry name" value="ABC transporter transmembrane region"/>
    <property type="match status" value="1"/>
</dbReference>
<keyword evidence="3" id="KW-0813">Transport</keyword>
<gene>
    <name evidence="11" type="ORF">ONB1V03_LOCUS2910</name>
</gene>
<protein>
    <recommendedName>
        <fullName evidence="10">ABC transmembrane type-1 domain-containing protein</fullName>
    </recommendedName>
</protein>
<dbReference type="EMBL" id="CAJPVJ010000765">
    <property type="protein sequence ID" value="CAG2163331.1"/>
    <property type="molecule type" value="Genomic_DNA"/>
</dbReference>
<feature type="domain" description="ABC transmembrane type-1" evidence="10">
    <location>
        <begin position="1"/>
        <end position="106"/>
    </location>
</feature>
<feature type="transmembrane region" description="Helical" evidence="9">
    <location>
        <begin position="51"/>
        <end position="71"/>
    </location>
</feature>
<dbReference type="GO" id="GO:0016020">
    <property type="term" value="C:membrane"/>
    <property type="evidence" value="ECO:0007669"/>
    <property type="project" value="UniProtKB-SubCell"/>
</dbReference>
<evidence type="ECO:0000256" key="9">
    <source>
        <dbReference type="SAM" id="Phobius"/>
    </source>
</evidence>
<evidence type="ECO:0000256" key="7">
    <source>
        <dbReference type="ARBA" id="ARBA00022989"/>
    </source>
</evidence>
<keyword evidence="8 9" id="KW-0472">Membrane</keyword>